<organism evidence="2 3">
    <name type="scientific">Polyporus arcularius HHB13444</name>
    <dbReference type="NCBI Taxonomy" id="1314778"/>
    <lineage>
        <taxon>Eukaryota</taxon>
        <taxon>Fungi</taxon>
        <taxon>Dikarya</taxon>
        <taxon>Basidiomycota</taxon>
        <taxon>Agaricomycotina</taxon>
        <taxon>Agaricomycetes</taxon>
        <taxon>Polyporales</taxon>
        <taxon>Polyporaceae</taxon>
        <taxon>Polyporus</taxon>
    </lineage>
</organism>
<reference evidence="2 3" key="1">
    <citation type="journal article" date="2019" name="Nat. Ecol. Evol.">
        <title>Megaphylogeny resolves global patterns of mushroom evolution.</title>
        <authorList>
            <person name="Varga T."/>
            <person name="Krizsan K."/>
            <person name="Foldi C."/>
            <person name="Dima B."/>
            <person name="Sanchez-Garcia M."/>
            <person name="Sanchez-Ramirez S."/>
            <person name="Szollosi G.J."/>
            <person name="Szarkandi J.G."/>
            <person name="Papp V."/>
            <person name="Albert L."/>
            <person name="Andreopoulos W."/>
            <person name="Angelini C."/>
            <person name="Antonin V."/>
            <person name="Barry K.W."/>
            <person name="Bougher N.L."/>
            <person name="Buchanan P."/>
            <person name="Buyck B."/>
            <person name="Bense V."/>
            <person name="Catcheside P."/>
            <person name="Chovatia M."/>
            <person name="Cooper J."/>
            <person name="Damon W."/>
            <person name="Desjardin D."/>
            <person name="Finy P."/>
            <person name="Geml J."/>
            <person name="Haridas S."/>
            <person name="Hughes K."/>
            <person name="Justo A."/>
            <person name="Karasinski D."/>
            <person name="Kautmanova I."/>
            <person name="Kiss B."/>
            <person name="Kocsube S."/>
            <person name="Kotiranta H."/>
            <person name="LaButti K.M."/>
            <person name="Lechner B.E."/>
            <person name="Liimatainen K."/>
            <person name="Lipzen A."/>
            <person name="Lukacs Z."/>
            <person name="Mihaltcheva S."/>
            <person name="Morgado L.N."/>
            <person name="Niskanen T."/>
            <person name="Noordeloos M.E."/>
            <person name="Ohm R.A."/>
            <person name="Ortiz-Santana B."/>
            <person name="Ovrebo C."/>
            <person name="Racz N."/>
            <person name="Riley R."/>
            <person name="Savchenko A."/>
            <person name="Shiryaev A."/>
            <person name="Soop K."/>
            <person name="Spirin V."/>
            <person name="Szebenyi C."/>
            <person name="Tomsovsky M."/>
            <person name="Tulloss R.E."/>
            <person name="Uehling J."/>
            <person name="Grigoriev I.V."/>
            <person name="Vagvolgyi C."/>
            <person name="Papp T."/>
            <person name="Martin F.M."/>
            <person name="Miettinen O."/>
            <person name="Hibbett D.S."/>
            <person name="Nagy L.G."/>
        </authorList>
    </citation>
    <scope>NUCLEOTIDE SEQUENCE [LARGE SCALE GENOMIC DNA]</scope>
    <source>
        <strain evidence="2 3">HHB13444</strain>
    </source>
</reference>
<dbReference type="Proteomes" id="UP000308197">
    <property type="component" value="Unassembled WGS sequence"/>
</dbReference>
<dbReference type="Pfam" id="PF24764">
    <property type="entry name" value="rva_4"/>
    <property type="match status" value="1"/>
</dbReference>
<keyword evidence="3" id="KW-1185">Reference proteome</keyword>
<dbReference type="InParanoid" id="A0A5C3NKU2"/>
<dbReference type="AlphaFoldDB" id="A0A5C3NKU2"/>
<dbReference type="EMBL" id="ML213378">
    <property type="protein sequence ID" value="TFK77632.1"/>
    <property type="molecule type" value="Genomic_DNA"/>
</dbReference>
<evidence type="ECO:0000259" key="1">
    <source>
        <dbReference type="Pfam" id="PF24764"/>
    </source>
</evidence>
<name>A0A5C3NKU2_9APHY</name>
<sequence length="199" mass="22649">MEEHRGLNRGSYIWGRSVHNTRIERLWFDVTSGFGRKWKEFFTQLEESCDLDPDQPHHIWLLHHLFLAALNEDAQEWAEAWNAHMLHVRGEPPASPRELFMFGMVRDGPRGLDFADQDLLPEELPNYGIDWDTLADPVLMRHHQESHPATQADAVPLPSIGQPAQLSHVPCEPPACPLLPAHVLMLDAHLAAHFDLTSG</sequence>
<proteinExistence type="predicted"/>
<dbReference type="InterPro" id="IPR058913">
    <property type="entry name" value="Integrase_dom_put"/>
</dbReference>
<feature type="domain" description="Integrase core" evidence="1">
    <location>
        <begin position="1"/>
        <end position="106"/>
    </location>
</feature>
<gene>
    <name evidence="2" type="ORF">K466DRAFT_607923</name>
</gene>
<evidence type="ECO:0000313" key="2">
    <source>
        <dbReference type="EMBL" id="TFK77632.1"/>
    </source>
</evidence>
<dbReference type="STRING" id="1314778.A0A5C3NKU2"/>
<dbReference type="PANTHER" id="PTHR46791">
    <property type="entry name" value="EXPRESSED PROTEIN"/>
    <property type="match status" value="1"/>
</dbReference>
<protein>
    <recommendedName>
        <fullName evidence="1">Integrase core domain-containing protein</fullName>
    </recommendedName>
</protein>
<accession>A0A5C3NKU2</accession>
<evidence type="ECO:0000313" key="3">
    <source>
        <dbReference type="Proteomes" id="UP000308197"/>
    </source>
</evidence>